<dbReference type="Gene3D" id="3.40.395.10">
    <property type="entry name" value="Adenoviral Proteinase, Chain A"/>
    <property type="match status" value="1"/>
</dbReference>
<dbReference type="InterPro" id="IPR003653">
    <property type="entry name" value="Peptidase_C48_C"/>
</dbReference>
<gene>
    <name evidence="6" type="ORF">PIB30_034305</name>
</gene>
<keyword evidence="7" id="KW-1185">Reference proteome</keyword>
<evidence type="ECO:0000259" key="5">
    <source>
        <dbReference type="Pfam" id="PF02902"/>
    </source>
</evidence>
<accession>A0ABU6RD13</accession>
<evidence type="ECO:0000256" key="1">
    <source>
        <dbReference type="ARBA" id="ARBA00005234"/>
    </source>
</evidence>
<dbReference type="InterPro" id="IPR038765">
    <property type="entry name" value="Papain-like_cys_pep_sf"/>
</dbReference>
<evidence type="ECO:0000256" key="4">
    <source>
        <dbReference type="SAM" id="MobiDB-lite"/>
    </source>
</evidence>
<reference evidence="6 7" key="1">
    <citation type="journal article" date="2023" name="Plants (Basel)">
        <title>Bridging the Gap: Combining Genomics and Transcriptomics Approaches to Understand Stylosanthes scabra, an Orphan Legume from the Brazilian Caatinga.</title>
        <authorList>
            <person name="Ferreira-Neto J.R.C."/>
            <person name="da Silva M.D."/>
            <person name="Binneck E."/>
            <person name="de Melo N.F."/>
            <person name="da Silva R.H."/>
            <person name="de Melo A.L.T.M."/>
            <person name="Pandolfi V."/>
            <person name="Bustamante F.O."/>
            <person name="Brasileiro-Vidal A.C."/>
            <person name="Benko-Iseppon A.M."/>
        </authorList>
    </citation>
    <scope>NUCLEOTIDE SEQUENCE [LARGE SCALE GENOMIC DNA]</scope>
    <source>
        <tissue evidence="6">Leaves</tissue>
    </source>
</reference>
<feature type="region of interest" description="Disordered" evidence="4">
    <location>
        <begin position="430"/>
        <end position="462"/>
    </location>
</feature>
<sequence length="462" mass="52411">MADKGKKQDEEGASKMATSVAELDLVNVSPRGLKLRMLCVCRDIPRLNPEDLHGDGNASVKVYNSFREHLLERDASNRAFMQANRRHLKLLSDAITAQEKLSNLIWGQHEELRKAFEEEKELARKGILYSIERSGGYTLLDNQPTRGKTWKAHPLTVLALLESKGLRRLDFDGNETENDGANAVAGDADKNDEVGKIKFGYIGSLHFPRRLKVSFRPPPGMQFFITEIALGAYAFSKSMEKTEILFQRDDLSLDRKTLWSLRPKKAVPREILDAVATMMTDESSDAIWWLPTTFGPIALNPTGYCKATLDFITTRYMGYVDETHKIFIALSCEDHWFLLVVDLRNKKLVYLDSLKDVNARDQRVKIIDFVPNRSGTAYWMQMANLWSDYNSEVVNSTHCYRLATSLLMARANVKRDEVTLAAMRYYEGRDGSREKELDISSDSSSSTKPNVPVDVDSDSVEF</sequence>
<dbReference type="EMBL" id="JASCZI010030367">
    <property type="protein sequence ID" value="MED6121881.1"/>
    <property type="molecule type" value="Genomic_DNA"/>
</dbReference>
<evidence type="ECO:0000313" key="6">
    <source>
        <dbReference type="EMBL" id="MED6121881.1"/>
    </source>
</evidence>
<organism evidence="6 7">
    <name type="scientific">Stylosanthes scabra</name>
    <dbReference type="NCBI Taxonomy" id="79078"/>
    <lineage>
        <taxon>Eukaryota</taxon>
        <taxon>Viridiplantae</taxon>
        <taxon>Streptophyta</taxon>
        <taxon>Embryophyta</taxon>
        <taxon>Tracheophyta</taxon>
        <taxon>Spermatophyta</taxon>
        <taxon>Magnoliopsida</taxon>
        <taxon>eudicotyledons</taxon>
        <taxon>Gunneridae</taxon>
        <taxon>Pentapetalae</taxon>
        <taxon>rosids</taxon>
        <taxon>fabids</taxon>
        <taxon>Fabales</taxon>
        <taxon>Fabaceae</taxon>
        <taxon>Papilionoideae</taxon>
        <taxon>50 kb inversion clade</taxon>
        <taxon>dalbergioids sensu lato</taxon>
        <taxon>Dalbergieae</taxon>
        <taxon>Pterocarpus clade</taxon>
        <taxon>Stylosanthes</taxon>
    </lineage>
</organism>
<evidence type="ECO:0000313" key="7">
    <source>
        <dbReference type="Proteomes" id="UP001341840"/>
    </source>
</evidence>
<keyword evidence="3" id="KW-0378">Hydrolase</keyword>
<dbReference type="Pfam" id="PF02902">
    <property type="entry name" value="Peptidase_C48"/>
    <property type="match status" value="1"/>
</dbReference>
<protein>
    <recommendedName>
        <fullName evidence="5">Ubiquitin-like protease family profile domain-containing protein</fullName>
    </recommendedName>
</protein>
<name>A0ABU6RD13_9FABA</name>
<evidence type="ECO:0000256" key="3">
    <source>
        <dbReference type="ARBA" id="ARBA00022801"/>
    </source>
</evidence>
<keyword evidence="2" id="KW-0645">Protease</keyword>
<proteinExistence type="inferred from homology"/>
<comment type="caution">
    <text evidence="6">The sequence shown here is derived from an EMBL/GenBank/DDBJ whole genome shotgun (WGS) entry which is preliminary data.</text>
</comment>
<dbReference type="Proteomes" id="UP001341840">
    <property type="component" value="Unassembled WGS sequence"/>
</dbReference>
<comment type="similarity">
    <text evidence="1">Belongs to the peptidase C48 family.</text>
</comment>
<dbReference type="SUPFAM" id="SSF54001">
    <property type="entry name" value="Cysteine proteinases"/>
    <property type="match status" value="1"/>
</dbReference>
<feature type="domain" description="Ubiquitin-like protease family profile" evidence="5">
    <location>
        <begin position="324"/>
        <end position="359"/>
    </location>
</feature>
<evidence type="ECO:0000256" key="2">
    <source>
        <dbReference type="ARBA" id="ARBA00022670"/>
    </source>
</evidence>